<comment type="caution">
    <text evidence="2">The sequence shown here is derived from an EMBL/GenBank/DDBJ whole genome shotgun (WGS) entry which is preliminary data.</text>
</comment>
<sequence length="216" mass="24316">MKKKERGKVGAVMNSWGKYGIIRETDMWNKRPEFTAWLLEVKQVNLEHLANWEEKQMFKQFMEDHSTASFPLKSECRCCKTLPEKGMKASNSTCYCDTQIDIKKNRETIMECILMLHALPSLPSTVVILGLCQQRRVLFTAHHYSVQHSSVAVLDRISDICTSKVVGTTWHPCNNKQDVKSDKGKDKSGASDDNSHGRLLSALNSSGGLNVSYSCG</sequence>
<dbReference type="PANTHER" id="PTHR34689">
    <property type="entry name" value="NUCLEIC ACID-BINDING PROTEIN"/>
    <property type="match status" value="1"/>
</dbReference>
<evidence type="ECO:0000313" key="3">
    <source>
        <dbReference type="Proteomes" id="UP000290289"/>
    </source>
</evidence>
<evidence type="ECO:0000313" key="2">
    <source>
        <dbReference type="EMBL" id="RXH83705.1"/>
    </source>
</evidence>
<organism evidence="2 3">
    <name type="scientific">Malus domestica</name>
    <name type="common">Apple</name>
    <name type="synonym">Pyrus malus</name>
    <dbReference type="NCBI Taxonomy" id="3750"/>
    <lineage>
        <taxon>Eukaryota</taxon>
        <taxon>Viridiplantae</taxon>
        <taxon>Streptophyta</taxon>
        <taxon>Embryophyta</taxon>
        <taxon>Tracheophyta</taxon>
        <taxon>Spermatophyta</taxon>
        <taxon>Magnoliopsida</taxon>
        <taxon>eudicotyledons</taxon>
        <taxon>Gunneridae</taxon>
        <taxon>Pentapetalae</taxon>
        <taxon>rosids</taxon>
        <taxon>fabids</taxon>
        <taxon>Rosales</taxon>
        <taxon>Rosaceae</taxon>
        <taxon>Amygdaloideae</taxon>
        <taxon>Maleae</taxon>
        <taxon>Malus</taxon>
    </lineage>
</organism>
<name>A0A498INK1_MALDO</name>
<keyword evidence="3" id="KW-1185">Reference proteome</keyword>
<protein>
    <submittedName>
        <fullName evidence="2">Uncharacterized protein</fullName>
    </submittedName>
</protein>
<dbReference type="AlphaFoldDB" id="A0A498INK1"/>
<feature type="region of interest" description="Disordered" evidence="1">
    <location>
        <begin position="177"/>
        <end position="196"/>
    </location>
</feature>
<dbReference type="STRING" id="3750.A0A498INK1"/>
<dbReference type="Proteomes" id="UP000290289">
    <property type="component" value="Chromosome 11"/>
</dbReference>
<accession>A0A498INK1</accession>
<dbReference type="PANTHER" id="PTHR34689:SF1">
    <property type="entry name" value="NUCLEIC ACID-BINDING PROTEIN"/>
    <property type="match status" value="1"/>
</dbReference>
<gene>
    <name evidence="2" type="ORF">DVH24_005958</name>
</gene>
<dbReference type="EMBL" id="RDQH01000337">
    <property type="protein sequence ID" value="RXH83705.1"/>
    <property type="molecule type" value="Genomic_DNA"/>
</dbReference>
<proteinExistence type="predicted"/>
<evidence type="ECO:0000256" key="1">
    <source>
        <dbReference type="SAM" id="MobiDB-lite"/>
    </source>
</evidence>
<reference evidence="2 3" key="1">
    <citation type="submission" date="2018-10" db="EMBL/GenBank/DDBJ databases">
        <title>A high-quality apple genome assembly.</title>
        <authorList>
            <person name="Hu J."/>
        </authorList>
    </citation>
    <scope>NUCLEOTIDE SEQUENCE [LARGE SCALE GENOMIC DNA]</scope>
    <source>
        <strain evidence="3">cv. HFTH1</strain>
        <tissue evidence="2">Young leaf</tissue>
    </source>
</reference>